<organism evidence="2 3">
    <name type="scientific">Pleuronectes platessa</name>
    <name type="common">European plaice</name>
    <dbReference type="NCBI Taxonomy" id="8262"/>
    <lineage>
        <taxon>Eukaryota</taxon>
        <taxon>Metazoa</taxon>
        <taxon>Chordata</taxon>
        <taxon>Craniata</taxon>
        <taxon>Vertebrata</taxon>
        <taxon>Euteleostomi</taxon>
        <taxon>Actinopterygii</taxon>
        <taxon>Neopterygii</taxon>
        <taxon>Teleostei</taxon>
        <taxon>Neoteleostei</taxon>
        <taxon>Acanthomorphata</taxon>
        <taxon>Carangaria</taxon>
        <taxon>Pleuronectiformes</taxon>
        <taxon>Pleuronectoidei</taxon>
        <taxon>Pleuronectidae</taxon>
        <taxon>Pleuronectes</taxon>
    </lineage>
</organism>
<accession>A0A9N7UBK2</accession>
<sequence>MRERLSSACQAEASEPVQPRRRLVGFKQHHTAKCPPSDSVTVEDSFPCSGVRARCLFAALGIPSPEGDRAAEQGREGEERERRGSTEKEERDTSRGINKDNTTRETGLLLIDAGCRKKARGRTVGERRGREVVQYFNILCALVLSVVSASTTDAGVAADVSASVAVPASASQSIAGVREREKAPRDEMRGCGCEGGGVAGDTGPRGTDPPSVLRLKSKGGEEEGDAWLSVRSSQVKPSSPCSSSSSSRVFV</sequence>
<protein>
    <submittedName>
        <fullName evidence="2">Uncharacterized protein</fullName>
    </submittedName>
</protein>
<proteinExistence type="predicted"/>
<feature type="compositionally biased region" description="Basic and acidic residues" evidence="1">
    <location>
        <begin position="177"/>
        <end position="189"/>
    </location>
</feature>
<evidence type="ECO:0000313" key="2">
    <source>
        <dbReference type="EMBL" id="CAB1428031.1"/>
    </source>
</evidence>
<dbReference type="Proteomes" id="UP001153269">
    <property type="component" value="Unassembled WGS sequence"/>
</dbReference>
<comment type="caution">
    <text evidence="2">The sequence shown here is derived from an EMBL/GenBank/DDBJ whole genome shotgun (WGS) entry which is preliminary data.</text>
</comment>
<keyword evidence="3" id="KW-1185">Reference proteome</keyword>
<dbReference type="EMBL" id="CADEAL010001013">
    <property type="protein sequence ID" value="CAB1428031.1"/>
    <property type="molecule type" value="Genomic_DNA"/>
</dbReference>
<gene>
    <name evidence="2" type="ORF">PLEPLA_LOCUS15985</name>
</gene>
<name>A0A9N7UBK2_PLEPL</name>
<dbReference type="AlphaFoldDB" id="A0A9N7UBK2"/>
<feature type="region of interest" description="Disordered" evidence="1">
    <location>
        <begin position="175"/>
        <end position="251"/>
    </location>
</feature>
<feature type="compositionally biased region" description="Low complexity" evidence="1">
    <location>
        <begin position="232"/>
        <end position="251"/>
    </location>
</feature>
<evidence type="ECO:0000313" key="3">
    <source>
        <dbReference type="Proteomes" id="UP001153269"/>
    </source>
</evidence>
<reference evidence="2" key="1">
    <citation type="submission" date="2020-03" db="EMBL/GenBank/DDBJ databases">
        <authorList>
            <person name="Weist P."/>
        </authorList>
    </citation>
    <scope>NUCLEOTIDE SEQUENCE</scope>
</reference>
<feature type="region of interest" description="Disordered" evidence="1">
    <location>
        <begin position="66"/>
        <end position="103"/>
    </location>
</feature>
<evidence type="ECO:0000256" key="1">
    <source>
        <dbReference type="SAM" id="MobiDB-lite"/>
    </source>
</evidence>
<feature type="region of interest" description="Disordered" evidence="1">
    <location>
        <begin position="1"/>
        <end position="20"/>
    </location>
</feature>